<dbReference type="GO" id="GO:0010038">
    <property type="term" value="P:response to metal ion"/>
    <property type="evidence" value="ECO:0007669"/>
    <property type="project" value="InterPro"/>
</dbReference>
<dbReference type="RefSeq" id="WP_248951012.1">
    <property type="nucleotide sequence ID" value="NZ_JAKILB010000010.1"/>
</dbReference>
<proteinExistence type="inferred from homology"/>
<reference evidence="2" key="1">
    <citation type="submission" date="2022-01" db="EMBL/GenBank/DDBJ databases">
        <title>Whole genome-based taxonomy of the Shewanellaceae.</title>
        <authorList>
            <person name="Martin-Rodriguez A.J."/>
        </authorList>
    </citation>
    <scope>NUCLEOTIDE SEQUENCE</scope>
    <source>
        <strain evidence="2">KCTC 23973</strain>
    </source>
</reference>
<dbReference type="InterPro" id="IPR015867">
    <property type="entry name" value="N-reg_PII/ATP_PRibTrfase_C"/>
</dbReference>
<dbReference type="Proteomes" id="UP001139293">
    <property type="component" value="Unassembled WGS sequence"/>
</dbReference>
<dbReference type="Pfam" id="PF03091">
    <property type="entry name" value="CutA1"/>
    <property type="match status" value="1"/>
</dbReference>
<evidence type="ECO:0000313" key="2">
    <source>
        <dbReference type="EMBL" id="MCL1139937.1"/>
    </source>
</evidence>
<comment type="caution">
    <text evidence="2">The sequence shown here is derived from an EMBL/GenBank/DDBJ whole genome shotgun (WGS) entry which is preliminary data.</text>
</comment>
<evidence type="ECO:0000256" key="1">
    <source>
        <dbReference type="ARBA" id="ARBA00010169"/>
    </source>
</evidence>
<sequence length="107" mass="12192">MQTEFLLVITTCPSAEKAKELARELVKRKLAACVQISQGISSVYEWQGELCEEQEFNLQIKCLAQHYSAIEHTLSKLHPYDVPELIAIPITQGLPAYFDWIKETTQP</sequence>
<keyword evidence="3" id="KW-1185">Reference proteome</keyword>
<protein>
    <submittedName>
        <fullName evidence="2">Divalent-cation tolerance protein CutA</fullName>
    </submittedName>
</protein>
<dbReference type="PANTHER" id="PTHR23419:SF8">
    <property type="entry name" value="FI09726P"/>
    <property type="match status" value="1"/>
</dbReference>
<name>A0A9X2CFH4_9GAMM</name>
<dbReference type="GO" id="GO:0005507">
    <property type="term" value="F:copper ion binding"/>
    <property type="evidence" value="ECO:0007669"/>
    <property type="project" value="TreeGrafter"/>
</dbReference>
<dbReference type="SUPFAM" id="SSF54913">
    <property type="entry name" value="GlnB-like"/>
    <property type="match status" value="1"/>
</dbReference>
<dbReference type="EMBL" id="JAKILB010000010">
    <property type="protein sequence ID" value="MCL1139937.1"/>
    <property type="molecule type" value="Genomic_DNA"/>
</dbReference>
<accession>A0A9X2CFH4</accession>
<dbReference type="InterPro" id="IPR004323">
    <property type="entry name" value="Ion_tolerance_CutA"/>
</dbReference>
<dbReference type="Gene3D" id="3.30.70.120">
    <property type="match status" value="1"/>
</dbReference>
<dbReference type="InterPro" id="IPR011322">
    <property type="entry name" value="N-reg_PII-like_a/b"/>
</dbReference>
<comment type="similarity">
    <text evidence="1">Belongs to the CutA family.</text>
</comment>
<gene>
    <name evidence="2" type="ORF">L2740_15430</name>
</gene>
<organism evidence="2 3">
    <name type="scientific">Shewanella pneumatophori</name>
    <dbReference type="NCBI Taxonomy" id="314092"/>
    <lineage>
        <taxon>Bacteria</taxon>
        <taxon>Pseudomonadati</taxon>
        <taxon>Pseudomonadota</taxon>
        <taxon>Gammaproteobacteria</taxon>
        <taxon>Alteromonadales</taxon>
        <taxon>Shewanellaceae</taxon>
        <taxon>Shewanella</taxon>
    </lineage>
</organism>
<evidence type="ECO:0000313" key="3">
    <source>
        <dbReference type="Proteomes" id="UP001139293"/>
    </source>
</evidence>
<dbReference type="AlphaFoldDB" id="A0A9X2CFH4"/>
<dbReference type="PANTHER" id="PTHR23419">
    <property type="entry name" value="DIVALENT CATION TOLERANCE CUTA-RELATED"/>
    <property type="match status" value="1"/>
</dbReference>